<dbReference type="Proteomes" id="UP000482800">
    <property type="component" value="Unassembled WGS sequence"/>
</dbReference>
<organism evidence="3 4">
    <name type="scientific">Phytohabitans houttuyneae</name>
    <dbReference type="NCBI Taxonomy" id="1076126"/>
    <lineage>
        <taxon>Bacteria</taxon>
        <taxon>Bacillati</taxon>
        <taxon>Actinomycetota</taxon>
        <taxon>Actinomycetes</taxon>
        <taxon>Micromonosporales</taxon>
        <taxon>Micromonosporaceae</taxon>
    </lineage>
</organism>
<reference evidence="3 4" key="1">
    <citation type="submission" date="2020-03" db="EMBL/GenBank/DDBJ databases">
        <title>Whole genome shotgun sequence of Phytohabitans houttuyneae NBRC 108639.</title>
        <authorList>
            <person name="Komaki H."/>
            <person name="Tamura T."/>
        </authorList>
    </citation>
    <scope>NUCLEOTIDE SEQUENCE [LARGE SCALE GENOMIC DNA]</scope>
    <source>
        <strain evidence="3 4">NBRC 108639</strain>
    </source>
</reference>
<feature type="transmembrane region" description="Helical" evidence="2">
    <location>
        <begin position="53"/>
        <end position="72"/>
    </location>
</feature>
<dbReference type="EMBL" id="BLPF01000001">
    <property type="protein sequence ID" value="GFJ76944.1"/>
    <property type="molecule type" value="Genomic_DNA"/>
</dbReference>
<feature type="transmembrane region" description="Helical" evidence="2">
    <location>
        <begin position="20"/>
        <end position="41"/>
    </location>
</feature>
<accession>A0A6V8K019</accession>
<evidence type="ECO:0000256" key="1">
    <source>
        <dbReference type="SAM" id="MobiDB-lite"/>
    </source>
</evidence>
<evidence type="ECO:0000313" key="4">
    <source>
        <dbReference type="Proteomes" id="UP000482800"/>
    </source>
</evidence>
<protein>
    <submittedName>
        <fullName evidence="3">Uncharacterized protein</fullName>
    </submittedName>
</protein>
<keyword evidence="2" id="KW-1133">Transmembrane helix</keyword>
<keyword evidence="4" id="KW-1185">Reference proteome</keyword>
<proteinExistence type="predicted"/>
<feature type="region of interest" description="Disordered" evidence="1">
    <location>
        <begin position="76"/>
        <end position="95"/>
    </location>
</feature>
<keyword evidence="2" id="KW-0472">Membrane</keyword>
<reference evidence="3 4" key="2">
    <citation type="submission" date="2020-03" db="EMBL/GenBank/DDBJ databases">
        <authorList>
            <person name="Ichikawa N."/>
            <person name="Kimura A."/>
            <person name="Kitahashi Y."/>
            <person name="Uohara A."/>
        </authorList>
    </citation>
    <scope>NUCLEOTIDE SEQUENCE [LARGE SCALE GENOMIC DNA]</scope>
    <source>
        <strain evidence="3 4">NBRC 108639</strain>
    </source>
</reference>
<sequence>MSRQVAAELLKLRTTRVVPALLAVSVGLSVLMAALIVLLSSTSDIGGDVGGRLVLSSGGIVAGILALLLGIVTTAGSTGTARSSPPCSPTPTGCA</sequence>
<evidence type="ECO:0000256" key="2">
    <source>
        <dbReference type="SAM" id="Phobius"/>
    </source>
</evidence>
<dbReference type="RefSeq" id="WP_173054103.1">
    <property type="nucleotide sequence ID" value="NZ_BLPF01000001.1"/>
</dbReference>
<evidence type="ECO:0000313" key="3">
    <source>
        <dbReference type="EMBL" id="GFJ76944.1"/>
    </source>
</evidence>
<comment type="caution">
    <text evidence="3">The sequence shown here is derived from an EMBL/GenBank/DDBJ whole genome shotgun (WGS) entry which is preliminary data.</text>
</comment>
<name>A0A6V8K019_9ACTN</name>
<dbReference type="AlphaFoldDB" id="A0A6V8K019"/>
<keyword evidence="2" id="KW-0812">Transmembrane</keyword>
<gene>
    <name evidence="3" type="ORF">Phou_011240</name>
</gene>